<evidence type="ECO:0000313" key="3">
    <source>
        <dbReference type="Proteomes" id="UP001597061"/>
    </source>
</evidence>
<sequence>MTLKNIYKATIIPLIVIPNIFVMVLGIESFPYTCAPMFGHYIDSKTDLYLLEFEGVNDGKTTNLINYLGKPEDFFMRHFFSKVYGSTKAISPFSNKLSESDEAFHDRMKLFFLHYTKILKDEYHLTFQKINIKAVKVNQDRKKLTEPKIIGFYDTSEKEYISSIENKTVKRYKK</sequence>
<protein>
    <submittedName>
        <fullName evidence="2">Uncharacterized protein</fullName>
    </submittedName>
</protein>
<name>A0ABW3JGT2_9FLAO</name>
<keyword evidence="1" id="KW-0472">Membrane</keyword>
<proteinExistence type="predicted"/>
<feature type="transmembrane region" description="Helical" evidence="1">
    <location>
        <begin position="6"/>
        <end position="27"/>
    </location>
</feature>
<keyword evidence="1" id="KW-1133">Transmembrane helix</keyword>
<keyword evidence="3" id="KW-1185">Reference proteome</keyword>
<organism evidence="2 3">
    <name type="scientific">Mariniflexile jejuense</name>
    <dbReference type="NCBI Taxonomy" id="1173582"/>
    <lineage>
        <taxon>Bacteria</taxon>
        <taxon>Pseudomonadati</taxon>
        <taxon>Bacteroidota</taxon>
        <taxon>Flavobacteriia</taxon>
        <taxon>Flavobacteriales</taxon>
        <taxon>Flavobacteriaceae</taxon>
        <taxon>Mariniflexile</taxon>
    </lineage>
</organism>
<accession>A0ABW3JGT2</accession>
<gene>
    <name evidence="2" type="ORF">ACFQ1R_00890</name>
</gene>
<comment type="caution">
    <text evidence="2">The sequence shown here is derived from an EMBL/GenBank/DDBJ whole genome shotgun (WGS) entry which is preliminary data.</text>
</comment>
<evidence type="ECO:0000313" key="2">
    <source>
        <dbReference type="EMBL" id="MFD0988637.1"/>
    </source>
</evidence>
<reference evidence="3" key="1">
    <citation type="journal article" date="2019" name="Int. J. Syst. Evol. Microbiol.">
        <title>The Global Catalogue of Microorganisms (GCM) 10K type strain sequencing project: providing services to taxonomists for standard genome sequencing and annotation.</title>
        <authorList>
            <consortium name="The Broad Institute Genomics Platform"/>
            <consortium name="The Broad Institute Genome Sequencing Center for Infectious Disease"/>
            <person name="Wu L."/>
            <person name="Ma J."/>
        </authorList>
    </citation>
    <scope>NUCLEOTIDE SEQUENCE [LARGE SCALE GENOMIC DNA]</scope>
    <source>
        <strain evidence="3">CCUG 62414</strain>
    </source>
</reference>
<keyword evidence="1" id="KW-0812">Transmembrane</keyword>
<evidence type="ECO:0000256" key="1">
    <source>
        <dbReference type="SAM" id="Phobius"/>
    </source>
</evidence>
<dbReference type="RefSeq" id="WP_379924201.1">
    <property type="nucleotide sequence ID" value="NZ_JBHTJI010000001.1"/>
</dbReference>
<dbReference type="EMBL" id="JBHTJI010000001">
    <property type="protein sequence ID" value="MFD0988637.1"/>
    <property type="molecule type" value="Genomic_DNA"/>
</dbReference>
<dbReference type="Proteomes" id="UP001597061">
    <property type="component" value="Unassembled WGS sequence"/>
</dbReference>